<keyword evidence="2" id="KW-1185">Reference proteome</keyword>
<comment type="caution">
    <text evidence="1">The sequence shown here is derived from an EMBL/GenBank/DDBJ whole genome shotgun (WGS) entry which is preliminary data.</text>
</comment>
<accession>A0A327KR86</accession>
<dbReference type="Proteomes" id="UP000248863">
    <property type="component" value="Unassembled WGS sequence"/>
</dbReference>
<evidence type="ECO:0000313" key="1">
    <source>
        <dbReference type="EMBL" id="RAI40446.1"/>
    </source>
</evidence>
<gene>
    <name evidence="1" type="ORF">CH338_06280</name>
</gene>
<evidence type="ECO:0000313" key="2">
    <source>
        <dbReference type="Proteomes" id="UP000248863"/>
    </source>
</evidence>
<sequence length="75" mass="8306">MKKIMPDLCPACGSRLHDSADETEDDFAFWEYDCGAKAERWGNGRLYGVQPCDHAFAVSLRAINDHVVTSDAAET</sequence>
<proteinExistence type="predicted"/>
<dbReference type="RefSeq" id="WP_111356279.1">
    <property type="nucleotide sequence ID" value="NZ_NHSK01000074.1"/>
</dbReference>
<protein>
    <submittedName>
        <fullName evidence="1">Uncharacterized protein</fullName>
    </submittedName>
</protein>
<name>A0A327KR86_9BRAD</name>
<dbReference type="EMBL" id="NPEU01000041">
    <property type="protein sequence ID" value="RAI40446.1"/>
    <property type="molecule type" value="Genomic_DNA"/>
</dbReference>
<reference evidence="1 2" key="1">
    <citation type="submission" date="2017-07" db="EMBL/GenBank/DDBJ databases">
        <title>Draft Genome Sequences of Select Purple Nonsulfur Bacteria.</title>
        <authorList>
            <person name="Lasarre B."/>
            <person name="Mckinlay J.B."/>
        </authorList>
    </citation>
    <scope>NUCLEOTIDE SEQUENCE [LARGE SCALE GENOMIC DNA]</scope>
    <source>
        <strain evidence="1 2">DSM 11907</strain>
    </source>
</reference>
<dbReference type="AlphaFoldDB" id="A0A327KR86"/>
<organism evidence="1 2">
    <name type="scientific">Rhodoplanes elegans</name>
    <dbReference type="NCBI Taxonomy" id="29408"/>
    <lineage>
        <taxon>Bacteria</taxon>
        <taxon>Pseudomonadati</taxon>
        <taxon>Pseudomonadota</taxon>
        <taxon>Alphaproteobacteria</taxon>
        <taxon>Hyphomicrobiales</taxon>
        <taxon>Nitrobacteraceae</taxon>
        <taxon>Rhodoplanes</taxon>
    </lineage>
</organism>